<dbReference type="SUPFAM" id="SSF53335">
    <property type="entry name" value="S-adenosyl-L-methionine-dependent methyltransferases"/>
    <property type="match status" value="1"/>
</dbReference>
<dbReference type="AlphaFoldDB" id="A0A5R9IV22"/>
<feature type="domain" description="S-adenosylmethionine-dependent methyltransferase" evidence="5">
    <location>
        <begin position="23"/>
        <end position="301"/>
    </location>
</feature>
<dbReference type="InterPro" id="IPR029063">
    <property type="entry name" value="SAM-dependent_MTases_sf"/>
</dbReference>
<keyword evidence="2 6" id="KW-0489">Methyltransferase</keyword>
<gene>
    <name evidence="6" type="ORF">FE810_02650</name>
</gene>
<evidence type="ECO:0000256" key="4">
    <source>
        <dbReference type="ARBA" id="ARBA00022691"/>
    </source>
</evidence>
<dbReference type="GO" id="GO:0032259">
    <property type="term" value="P:methylation"/>
    <property type="evidence" value="ECO:0007669"/>
    <property type="project" value="UniProtKB-KW"/>
</dbReference>
<evidence type="ECO:0000256" key="1">
    <source>
        <dbReference type="ARBA" id="ARBA00022552"/>
    </source>
</evidence>
<organism evidence="6 7">
    <name type="scientific">Thalassotalea litorea</name>
    <dbReference type="NCBI Taxonomy" id="2020715"/>
    <lineage>
        <taxon>Bacteria</taxon>
        <taxon>Pseudomonadati</taxon>
        <taxon>Pseudomonadota</taxon>
        <taxon>Gammaproteobacteria</taxon>
        <taxon>Alteromonadales</taxon>
        <taxon>Colwelliaceae</taxon>
        <taxon>Thalassotalea</taxon>
    </lineage>
</organism>
<dbReference type="GO" id="GO:0008168">
    <property type="term" value="F:methyltransferase activity"/>
    <property type="evidence" value="ECO:0007669"/>
    <property type="project" value="UniProtKB-KW"/>
</dbReference>
<evidence type="ECO:0000313" key="7">
    <source>
        <dbReference type="Proteomes" id="UP000307790"/>
    </source>
</evidence>
<dbReference type="OrthoDB" id="9805492at2"/>
<protein>
    <submittedName>
        <fullName evidence="6">Methyltransferase domain-containing protein</fullName>
    </submittedName>
</protein>
<evidence type="ECO:0000259" key="5">
    <source>
        <dbReference type="Pfam" id="PF10672"/>
    </source>
</evidence>
<keyword evidence="3 6" id="KW-0808">Transferase</keyword>
<dbReference type="EMBL" id="VCBC01000003">
    <property type="protein sequence ID" value="TLU67201.1"/>
    <property type="molecule type" value="Genomic_DNA"/>
</dbReference>
<proteinExistence type="predicted"/>
<reference evidence="6 7" key="1">
    <citation type="submission" date="2019-05" db="EMBL/GenBank/DDBJ databases">
        <title>Genome sequences of Thalassotalea litorea 1K03283.</title>
        <authorList>
            <person name="Zhang D."/>
        </authorList>
    </citation>
    <scope>NUCLEOTIDE SEQUENCE [LARGE SCALE GENOMIC DNA]</scope>
    <source>
        <strain evidence="6 7">MCCC 1K03283</strain>
    </source>
</reference>
<dbReference type="Gene3D" id="3.40.50.150">
    <property type="entry name" value="Vaccinia Virus protein VP39"/>
    <property type="match status" value="1"/>
</dbReference>
<dbReference type="Pfam" id="PF10672">
    <property type="entry name" value="Methyltrans_SAM"/>
    <property type="match status" value="1"/>
</dbReference>
<evidence type="ECO:0000256" key="3">
    <source>
        <dbReference type="ARBA" id="ARBA00022679"/>
    </source>
</evidence>
<sequence>MDDFFPLIRLPGNNEHIPATDAQRLFHGRGHQYAGFEHICIDWIEPVVVISLFREEDENFLLALAQYLQRSIPECKSVQVQERFLAKAPYRLLLGEQIQTLEATEAGIKYGLTLGKSQNHGLFFDMRNGRKWVEQNAQDKNVLNLFAYTCGFSLAAIAGGARQVVNIDIAKAPLARGRDNHRLNKHPLEKVKFEGVDIFKSYARLRKYGPYELLICDPPSFQKGSVNIQRDYGKIIRRLPQLMADNGLIMLCLNSPDLDQQFLKDTVEKECPECEFIEELLPPDVFIDAEPGKGLKVLIYRYRKL</sequence>
<keyword evidence="1" id="KW-0698">rRNA processing</keyword>
<dbReference type="InterPro" id="IPR019614">
    <property type="entry name" value="SAM-dep_methyl-trfase"/>
</dbReference>
<dbReference type="CDD" id="cd02440">
    <property type="entry name" value="AdoMet_MTases"/>
    <property type="match status" value="1"/>
</dbReference>
<accession>A0A5R9IV22</accession>
<dbReference type="RefSeq" id="WP_138318482.1">
    <property type="nucleotide sequence ID" value="NZ_VCBC01000003.1"/>
</dbReference>
<dbReference type="PANTHER" id="PTHR43042">
    <property type="entry name" value="SAM-DEPENDENT METHYLTRANSFERASE"/>
    <property type="match status" value="1"/>
</dbReference>
<name>A0A5R9IV22_9GAMM</name>
<keyword evidence="4" id="KW-0949">S-adenosyl-L-methionine</keyword>
<dbReference type="Proteomes" id="UP000307790">
    <property type="component" value="Unassembled WGS sequence"/>
</dbReference>
<dbReference type="PANTHER" id="PTHR43042:SF3">
    <property type="entry name" value="RIBOSOMAL RNA LARGE SUBUNIT METHYLTRANSFERASE YWBD-RELATED"/>
    <property type="match status" value="1"/>
</dbReference>
<comment type="caution">
    <text evidence="6">The sequence shown here is derived from an EMBL/GenBank/DDBJ whole genome shotgun (WGS) entry which is preliminary data.</text>
</comment>
<dbReference type="GO" id="GO:0006364">
    <property type="term" value="P:rRNA processing"/>
    <property type="evidence" value="ECO:0007669"/>
    <property type="project" value="UniProtKB-KW"/>
</dbReference>
<evidence type="ECO:0000313" key="6">
    <source>
        <dbReference type="EMBL" id="TLU67201.1"/>
    </source>
</evidence>
<keyword evidence="7" id="KW-1185">Reference proteome</keyword>
<evidence type="ECO:0000256" key="2">
    <source>
        <dbReference type="ARBA" id="ARBA00022603"/>
    </source>
</evidence>